<comment type="caution">
    <text evidence="1">The sequence shown here is derived from an EMBL/GenBank/DDBJ whole genome shotgun (WGS) entry which is preliminary data.</text>
</comment>
<reference evidence="2" key="1">
    <citation type="journal article" date="2019" name="Int. J. Syst. Evol. Microbiol.">
        <title>The Global Catalogue of Microorganisms (GCM) 10K type strain sequencing project: providing services to taxonomists for standard genome sequencing and annotation.</title>
        <authorList>
            <consortium name="The Broad Institute Genomics Platform"/>
            <consortium name="The Broad Institute Genome Sequencing Center for Infectious Disease"/>
            <person name="Wu L."/>
            <person name="Ma J."/>
        </authorList>
    </citation>
    <scope>NUCLEOTIDE SEQUENCE [LARGE SCALE GENOMIC DNA]</scope>
    <source>
        <strain evidence="2">JCM 16021</strain>
    </source>
</reference>
<accession>A0ABP5JKZ3</accession>
<dbReference type="SUPFAM" id="SSF54593">
    <property type="entry name" value="Glyoxalase/Bleomycin resistance protein/Dihydroxybiphenyl dioxygenase"/>
    <property type="match status" value="1"/>
</dbReference>
<dbReference type="RefSeq" id="WP_344302779.1">
    <property type="nucleotide sequence ID" value="NZ_BAAAQQ010000003.1"/>
</dbReference>
<sequence length="136" mass="15264">MSRAVHHLDVWVQDVAVARGEWGWLLGELGWTVDFEDPTGIAWQHDDGTYLFLQGVPEDTGEPYDRMRPGVNHLALTIEDRGALDRLRAESSEHGWHEMFADRYPHAGGDDHTALYVENSEGFEIEVVVVEPGVGP</sequence>
<dbReference type="InterPro" id="IPR029068">
    <property type="entry name" value="Glyas_Bleomycin-R_OHBP_Dase"/>
</dbReference>
<gene>
    <name evidence="1" type="ORF">GCM10009843_12190</name>
</gene>
<evidence type="ECO:0000313" key="2">
    <source>
        <dbReference type="Proteomes" id="UP001500575"/>
    </source>
</evidence>
<protein>
    <submittedName>
        <fullName evidence="1">VOC family protein</fullName>
    </submittedName>
</protein>
<evidence type="ECO:0000313" key="1">
    <source>
        <dbReference type="EMBL" id="GAA2119458.1"/>
    </source>
</evidence>
<keyword evidence="2" id="KW-1185">Reference proteome</keyword>
<name>A0ABP5JKZ3_9ACTN</name>
<dbReference type="Pfam" id="PF13669">
    <property type="entry name" value="Glyoxalase_4"/>
    <property type="match status" value="1"/>
</dbReference>
<dbReference type="Proteomes" id="UP001500575">
    <property type="component" value="Unassembled WGS sequence"/>
</dbReference>
<proteinExistence type="predicted"/>
<dbReference type="EMBL" id="BAAAQQ010000003">
    <property type="protein sequence ID" value="GAA2119458.1"/>
    <property type="molecule type" value="Genomic_DNA"/>
</dbReference>
<organism evidence="1 2">
    <name type="scientific">Nocardioides bigeumensis</name>
    <dbReference type="NCBI Taxonomy" id="433657"/>
    <lineage>
        <taxon>Bacteria</taxon>
        <taxon>Bacillati</taxon>
        <taxon>Actinomycetota</taxon>
        <taxon>Actinomycetes</taxon>
        <taxon>Propionibacteriales</taxon>
        <taxon>Nocardioidaceae</taxon>
        <taxon>Nocardioides</taxon>
    </lineage>
</organism>
<dbReference type="Gene3D" id="3.10.180.10">
    <property type="entry name" value="2,3-Dihydroxybiphenyl 1,2-Dioxygenase, domain 1"/>
    <property type="match status" value="1"/>
</dbReference>